<dbReference type="EMBL" id="LACI01002158">
    <property type="protein sequence ID" value="KJU82814.1"/>
    <property type="molecule type" value="Genomic_DNA"/>
</dbReference>
<comment type="caution">
    <text evidence="2">The sequence shown here is derived from an EMBL/GenBank/DDBJ whole genome shotgun (WGS) entry which is preliminary data.</text>
</comment>
<keyword evidence="3" id="KW-1185">Reference proteome</keyword>
<evidence type="ECO:0000313" key="3">
    <source>
        <dbReference type="Proteomes" id="UP000033423"/>
    </source>
</evidence>
<organism evidence="2 3">
    <name type="scientific">Candidatus Magnetobacterium bavaricum</name>
    <dbReference type="NCBI Taxonomy" id="29290"/>
    <lineage>
        <taxon>Bacteria</taxon>
        <taxon>Pseudomonadati</taxon>
        <taxon>Nitrospirota</taxon>
        <taxon>Thermodesulfovibrionia</taxon>
        <taxon>Thermodesulfovibrionales</taxon>
        <taxon>Candidatus Magnetobacteriaceae</taxon>
        <taxon>Candidatus Magnetobacterium</taxon>
    </lineage>
</organism>
<accession>A0A0F3GLI8</accession>
<keyword evidence="2" id="KW-0418">Kinase</keyword>
<dbReference type="InterPro" id="IPR025847">
    <property type="entry name" value="MEDS_domain"/>
</dbReference>
<name>A0A0F3GLI8_9BACT</name>
<evidence type="ECO:0000313" key="2">
    <source>
        <dbReference type="EMBL" id="KJU82814.1"/>
    </source>
</evidence>
<sequence>MKTDNYKVDYGFTKETFPLGIHMCYIYNDDSERRKVISKFVESGLLAREKVLYLVDVPTTEDMDDYLKGMGLEVDQVRKSGQLVMKTTMSGYYPDGCFSIDGMLQRLRDFYNLSQNEEYAAVRATGETWWTQRGVPGAEHWLEYEAMLNKLVLDYPFSALICQYDAKMYNGATIFDVLRVHPMMIVQGQVLRNPYYVQPDEFLAQKESLA</sequence>
<evidence type="ECO:0000259" key="1">
    <source>
        <dbReference type="Pfam" id="PF14417"/>
    </source>
</evidence>
<gene>
    <name evidence="2" type="ORF">MBAV_004992</name>
</gene>
<reference evidence="2 3" key="1">
    <citation type="submission" date="2015-02" db="EMBL/GenBank/DDBJ databases">
        <title>Single-cell genomics of uncultivated deep-branching MTB reveals a conserved set of magnetosome genes.</title>
        <authorList>
            <person name="Kolinko S."/>
            <person name="Richter M."/>
            <person name="Glockner F.O."/>
            <person name="Brachmann A."/>
            <person name="Schuler D."/>
        </authorList>
    </citation>
    <scope>NUCLEOTIDE SEQUENCE [LARGE SCALE GENOMIC DNA]</scope>
    <source>
        <strain evidence="2">TM-1</strain>
    </source>
</reference>
<dbReference type="Proteomes" id="UP000033423">
    <property type="component" value="Unassembled WGS sequence"/>
</dbReference>
<dbReference type="GO" id="GO:0016301">
    <property type="term" value="F:kinase activity"/>
    <property type="evidence" value="ECO:0007669"/>
    <property type="project" value="UniProtKB-KW"/>
</dbReference>
<dbReference type="AlphaFoldDB" id="A0A0F3GLI8"/>
<dbReference type="Pfam" id="PF14417">
    <property type="entry name" value="MEDS"/>
    <property type="match status" value="1"/>
</dbReference>
<keyword evidence="2" id="KW-0808">Transferase</keyword>
<feature type="domain" description="MEDS" evidence="1">
    <location>
        <begin position="22"/>
        <end position="182"/>
    </location>
</feature>
<protein>
    <submittedName>
        <fullName evidence="2">Histidine kinase</fullName>
    </submittedName>
</protein>
<proteinExistence type="predicted"/>